<keyword evidence="3" id="KW-1185">Reference proteome</keyword>
<dbReference type="Proteomes" id="UP000256645">
    <property type="component" value="Unassembled WGS sequence"/>
</dbReference>
<gene>
    <name evidence="2" type="ORF">BP6252_12627</name>
</gene>
<keyword evidence="1" id="KW-0812">Transmembrane</keyword>
<evidence type="ECO:0000313" key="2">
    <source>
        <dbReference type="EMBL" id="RDW59540.1"/>
    </source>
</evidence>
<evidence type="ECO:0000256" key="1">
    <source>
        <dbReference type="SAM" id="Phobius"/>
    </source>
</evidence>
<dbReference type="OrthoDB" id="5008097at2759"/>
<keyword evidence="1" id="KW-1133">Transmembrane helix</keyword>
<proteinExistence type="predicted"/>
<dbReference type="AlphaFoldDB" id="A0A3D8QD11"/>
<evidence type="ECO:0000313" key="3">
    <source>
        <dbReference type="Proteomes" id="UP000256645"/>
    </source>
</evidence>
<feature type="transmembrane region" description="Helical" evidence="1">
    <location>
        <begin position="164"/>
        <end position="184"/>
    </location>
</feature>
<sequence length="363" mass="42033">MALGEETNSIHIISSTVDQICSGPNDLETIITRCAATQTTARALFTASNGFVCSLWISPSPDHSTIQFQDAIKQCEKWLASTMQISLVTLLSLDGLETTTELKENSNPSLFLVLAKYNGELEKSVLLPRHESEELRETRQSLLGTASSKPLNSRWNINWHRARNYIVISIVFLVIALLSLFSALHKQHGDVWVRYDTHGSDGPQYQLQFDHQNVSTWAESHLQEREWFLRIDDQAMIPAELLDEEESRYQRWFQQRYPEMNEIRLQQDYVNSTFLADPYSIQVPSDYTFHMAHCVRAFRRYWQAKETGRHVCPRDIDYRHMKHCLDAMDEWAFIDGPRMSTNGEEMGPDADNIVLIWKTKVCW</sequence>
<protein>
    <submittedName>
        <fullName evidence="2">Uncharacterized protein</fullName>
    </submittedName>
</protein>
<name>A0A3D8QD11_9HELO</name>
<accession>A0A3D8QD11</accession>
<organism evidence="2 3">
    <name type="scientific">Coleophoma cylindrospora</name>
    <dbReference type="NCBI Taxonomy" id="1849047"/>
    <lineage>
        <taxon>Eukaryota</taxon>
        <taxon>Fungi</taxon>
        <taxon>Dikarya</taxon>
        <taxon>Ascomycota</taxon>
        <taxon>Pezizomycotina</taxon>
        <taxon>Leotiomycetes</taxon>
        <taxon>Helotiales</taxon>
        <taxon>Dermateaceae</taxon>
        <taxon>Coleophoma</taxon>
    </lineage>
</organism>
<dbReference type="EMBL" id="PDLM01000016">
    <property type="protein sequence ID" value="RDW59540.1"/>
    <property type="molecule type" value="Genomic_DNA"/>
</dbReference>
<comment type="caution">
    <text evidence="2">The sequence shown here is derived from an EMBL/GenBank/DDBJ whole genome shotgun (WGS) entry which is preliminary data.</text>
</comment>
<keyword evidence="1" id="KW-0472">Membrane</keyword>
<reference evidence="2 3" key="1">
    <citation type="journal article" date="2018" name="IMA Fungus">
        <title>IMA Genome-F 9: Draft genome sequence of Annulohypoxylon stygium, Aspergillus mulundensis, Berkeleyomyces basicola (syn. Thielaviopsis basicola), Ceratocystis smalleyi, two Cercospora beticola strains, Coleophoma cylindrospora, Fusarium fracticaudum, Phialophora cf. hyalina, and Morchella septimelata.</title>
        <authorList>
            <person name="Wingfield B.D."/>
            <person name="Bills G.F."/>
            <person name="Dong Y."/>
            <person name="Huang W."/>
            <person name="Nel W.J."/>
            <person name="Swalarsk-Parry B.S."/>
            <person name="Vaghefi N."/>
            <person name="Wilken P.M."/>
            <person name="An Z."/>
            <person name="de Beer Z.W."/>
            <person name="De Vos L."/>
            <person name="Chen L."/>
            <person name="Duong T.A."/>
            <person name="Gao Y."/>
            <person name="Hammerbacher A."/>
            <person name="Kikkert J.R."/>
            <person name="Li Y."/>
            <person name="Li H."/>
            <person name="Li K."/>
            <person name="Li Q."/>
            <person name="Liu X."/>
            <person name="Ma X."/>
            <person name="Naidoo K."/>
            <person name="Pethybridge S.J."/>
            <person name="Sun J."/>
            <person name="Steenkamp E.T."/>
            <person name="van der Nest M.A."/>
            <person name="van Wyk S."/>
            <person name="Wingfield M.J."/>
            <person name="Xiong C."/>
            <person name="Yue Q."/>
            <person name="Zhang X."/>
        </authorList>
    </citation>
    <scope>NUCLEOTIDE SEQUENCE [LARGE SCALE GENOMIC DNA]</scope>
    <source>
        <strain evidence="2 3">BP6252</strain>
    </source>
</reference>